<evidence type="ECO:0000313" key="1">
    <source>
        <dbReference type="EMBL" id="KAJ6951086.1"/>
    </source>
</evidence>
<name>A0AAD6PPP2_9ROSI</name>
<comment type="caution">
    <text evidence="1">The sequence shown here is derived from an EMBL/GenBank/DDBJ whole genome shotgun (WGS) entry which is preliminary data.</text>
</comment>
<keyword evidence="2" id="KW-1185">Reference proteome</keyword>
<dbReference type="AlphaFoldDB" id="A0AAD6PPP2"/>
<evidence type="ECO:0000313" key="2">
    <source>
        <dbReference type="Proteomes" id="UP001164929"/>
    </source>
</evidence>
<proteinExistence type="predicted"/>
<dbReference type="Proteomes" id="UP001164929">
    <property type="component" value="Chromosome 19"/>
</dbReference>
<organism evidence="1 2">
    <name type="scientific">Populus alba x Populus x berolinensis</name>
    <dbReference type="NCBI Taxonomy" id="444605"/>
    <lineage>
        <taxon>Eukaryota</taxon>
        <taxon>Viridiplantae</taxon>
        <taxon>Streptophyta</taxon>
        <taxon>Embryophyta</taxon>
        <taxon>Tracheophyta</taxon>
        <taxon>Spermatophyta</taxon>
        <taxon>Magnoliopsida</taxon>
        <taxon>eudicotyledons</taxon>
        <taxon>Gunneridae</taxon>
        <taxon>Pentapetalae</taxon>
        <taxon>rosids</taxon>
        <taxon>fabids</taxon>
        <taxon>Malpighiales</taxon>
        <taxon>Salicaceae</taxon>
        <taxon>Saliceae</taxon>
        <taxon>Populus</taxon>
    </lineage>
</organism>
<dbReference type="EMBL" id="JAQIZT010000019">
    <property type="protein sequence ID" value="KAJ6951086.1"/>
    <property type="molecule type" value="Genomic_DNA"/>
</dbReference>
<reference evidence="1" key="1">
    <citation type="journal article" date="2023" name="Mol. Ecol. Resour.">
        <title>Chromosome-level genome assembly of a triploid poplar Populus alba 'Berolinensis'.</title>
        <authorList>
            <person name="Chen S."/>
            <person name="Yu Y."/>
            <person name="Wang X."/>
            <person name="Wang S."/>
            <person name="Zhang T."/>
            <person name="Zhou Y."/>
            <person name="He R."/>
            <person name="Meng N."/>
            <person name="Wang Y."/>
            <person name="Liu W."/>
            <person name="Liu Z."/>
            <person name="Liu J."/>
            <person name="Guo Q."/>
            <person name="Huang H."/>
            <person name="Sederoff R.R."/>
            <person name="Wang G."/>
            <person name="Qu G."/>
            <person name="Chen S."/>
        </authorList>
    </citation>
    <scope>NUCLEOTIDE SEQUENCE</scope>
    <source>
        <strain evidence="1">SC-2020</strain>
    </source>
</reference>
<sequence length="93" mass="10587">MGKAGYIERKRCNEILDPELMTQTSGEAKLYQYFENCSFECLGDRPFRRANHDFKFMAMFKELQPSIGLPRCLLAPLMGLTDMEVVICAADNG</sequence>
<protein>
    <submittedName>
        <fullName evidence="1">Uncharacterized protein</fullName>
    </submittedName>
</protein>
<gene>
    <name evidence="1" type="ORF">NC653_040447</name>
</gene>
<accession>A0AAD6PPP2</accession>